<reference evidence="2 3" key="1">
    <citation type="journal article" date="2018" name="Int. J. Syst. Evol. Microbiol.">
        <title>Zhouia spongiae sp. nov., isolated from a marine sponge.</title>
        <authorList>
            <person name="Zhuang L."/>
            <person name="Lin B."/>
            <person name="Qin F."/>
            <person name="Luo L."/>
        </authorList>
    </citation>
    <scope>NUCLEOTIDE SEQUENCE [LARGE SCALE GENOMIC DNA]</scope>
    <source>
        <strain evidence="2 3">HN-Y44</strain>
    </source>
</reference>
<dbReference type="InterPro" id="IPR003812">
    <property type="entry name" value="Fido"/>
</dbReference>
<dbReference type="InterPro" id="IPR036597">
    <property type="entry name" value="Fido-like_dom_sf"/>
</dbReference>
<dbReference type="PANTHER" id="PTHR35810">
    <property type="entry name" value="CYTOPLASMIC PROTEIN-RELATED"/>
    <property type="match status" value="1"/>
</dbReference>
<dbReference type="Gene3D" id="1.20.120.1870">
    <property type="entry name" value="Fic/DOC protein, Fido domain"/>
    <property type="match status" value="1"/>
</dbReference>
<organism evidence="2 3">
    <name type="scientific">Zhouia spongiae</name>
    <dbReference type="NCBI Taxonomy" id="2202721"/>
    <lineage>
        <taxon>Bacteria</taxon>
        <taxon>Pseudomonadati</taxon>
        <taxon>Bacteroidota</taxon>
        <taxon>Flavobacteriia</taxon>
        <taxon>Flavobacteriales</taxon>
        <taxon>Flavobacteriaceae</taxon>
        <taxon>Zhouia</taxon>
    </lineage>
</organism>
<evidence type="ECO:0000313" key="3">
    <source>
        <dbReference type="Proteomes" id="UP000829476"/>
    </source>
</evidence>
<name>A0ABY3YKS3_9FLAO</name>
<dbReference type="Pfam" id="PF02661">
    <property type="entry name" value="Fic"/>
    <property type="match status" value="1"/>
</dbReference>
<accession>A0ABY3YKS3</accession>
<dbReference type="PROSITE" id="PS51459">
    <property type="entry name" value="FIDO"/>
    <property type="match status" value="1"/>
</dbReference>
<evidence type="ECO:0000259" key="1">
    <source>
        <dbReference type="PROSITE" id="PS51459"/>
    </source>
</evidence>
<feature type="domain" description="Fido" evidence="1">
    <location>
        <begin position="188"/>
        <end position="326"/>
    </location>
</feature>
<dbReference type="Proteomes" id="UP000829476">
    <property type="component" value="Chromosome"/>
</dbReference>
<dbReference type="EMBL" id="CP094326">
    <property type="protein sequence ID" value="UNY97758.1"/>
    <property type="molecule type" value="Genomic_DNA"/>
</dbReference>
<proteinExistence type="predicted"/>
<dbReference type="PANTHER" id="PTHR35810:SF1">
    <property type="entry name" value="CYTOPLASMIC PROTEIN"/>
    <property type="match status" value="1"/>
</dbReference>
<dbReference type="InterPro" id="IPR011204">
    <property type="entry name" value="Virulence_RhuM-like"/>
</dbReference>
<dbReference type="RefSeq" id="WP_242936169.1">
    <property type="nucleotide sequence ID" value="NZ_CP094326.1"/>
</dbReference>
<protein>
    <submittedName>
        <fullName evidence="2">Virulence protein RhuM/Fic/DOC family protein</fullName>
    </submittedName>
</protein>
<dbReference type="SUPFAM" id="SSF140931">
    <property type="entry name" value="Fic-like"/>
    <property type="match status" value="1"/>
</dbReference>
<keyword evidence="3" id="KW-1185">Reference proteome</keyword>
<sequence>MEKEQEQIIIYEAENGQTQIDVAFKAEMVWLTQAQMITLFDSSKANISEHIKHIIDSGELDEEATVRKFRTVQKEGSRDVARSRLHYNLDMIISVGYRVNSKRGILFRQWANKILKEYLLQGYAVNEKLLQERTQQLQELKNVVQLQEKVISEYPLNTDESTGLIKIIAQYSRALDLLDDYDHQRLSLPEQGSQEVYKISYEEARKAIDELGRQTKFEGLFGREKDDSFKGSLENIYQTFAGEDLYPTIEEKAAHLLYFVVKNHSFSDGNKRIAAYLFVWFLDRNNILFTKYGSKVIPDNALVALTLLIAESNPNEKDMMIKVIVNLISRTSTE</sequence>
<gene>
    <name evidence="2" type="ORF">MQE36_11750</name>
</gene>
<dbReference type="Pfam" id="PF13310">
    <property type="entry name" value="Virulence_RhuM"/>
    <property type="match status" value="1"/>
</dbReference>
<dbReference type="InterPro" id="IPR053737">
    <property type="entry name" value="Type_II_TA_Toxin"/>
</dbReference>
<evidence type="ECO:0000313" key="2">
    <source>
        <dbReference type="EMBL" id="UNY97758.1"/>
    </source>
</evidence>